<dbReference type="GO" id="GO:0042883">
    <property type="term" value="P:cysteine transport"/>
    <property type="evidence" value="ECO:0007669"/>
    <property type="project" value="InterPro"/>
</dbReference>
<evidence type="ECO:0000256" key="3">
    <source>
        <dbReference type="ARBA" id="ARBA00022741"/>
    </source>
</evidence>
<dbReference type="SMART" id="SM00382">
    <property type="entry name" value="AAA"/>
    <property type="match status" value="1"/>
</dbReference>
<reference evidence="10 11" key="1">
    <citation type="submission" date="2015-12" db="EMBL/GenBank/DDBJ databases">
        <title>Genome sequence of Tistrella mobilis MCCC 1A02139.</title>
        <authorList>
            <person name="Lu L."/>
            <person name="Lai Q."/>
            <person name="Shao Z."/>
            <person name="Qian P."/>
        </authorList>
    </citation>
    <scope>NUCLEOTIDE SEQUENCE [LARGE SCALE GENOMIC DNA]</scope>
    <source>
        <strain evidence="10 11">MCCC 1A02139</strain>
    </source>
</reference>
<feature type="transmembrane region" description="Helical" evidence="7">
    <location>
        <begin position="12"/>
        <end position="34"/>
    </location>
</feature>
<keyword evidence="6 7" id="KW-0472">Membrane</keyword>
<keyword evidence="3" id="KW-0547">Nucleotide-binding</keyword>
<dbReference type="Pfam" id="PF00664">
    <property type="entry name" value="ABC_membrane"/>
    <property type="match status" value="1"/>
</dbReference>
<dbReference type="SUPFAM" id="SSF90123">
    <property type="entry name" value="ABC transporter transmembrane region"/>
    <property type="match status" value="1"/>
</dbReference>
<feature type="transmembrane region" description="Helical" evidence="7">
    <location>
        <begin position="130"/>
        <end position="148"/>
    </location>
</feature>
<dbReference type="GO" id="GO:0005886">
    <property type="term" value="C:plasma membrane"/>
    <property type="evidence" value="ECO:0007669"/>
    <property type="project" value="UniProtKB-SubCell"/>
</dbReference>
<dbReference type="InterPro" id="IPR036640">
    <property type="entry name" value="ABC1_TM_sf"/>
</dbReference>
<dbReference type="GO" id="GO:0005524">
    <property type="term" value="F:ATP binding"/>
    <property type="evidence" value="ECO:0007669"/>
    <property type="project" value="UniProtKB-KW"/>
</dbReference>
<dbReference type="Gene3D" id="3.40.50.300">
    <property type="entry name" value="P-loop containing nucleotide triphosphate hydrolases"/>
    <property type="match status" value="1"/>
</dbReference>
<evidence type="ECO:0000256" key="4">
    <source>
        <dbReference type="ARBA" id="ARBA00022840"/>
    </source>
</evidence>
<dbReference type="OrthoDB" id="5288404at2"/>
<dbReference type="SUPFAM" id="SSF52540">
    <property type="entry name" value="P-loop containing nucleoside triphosphate hydrolases"/>
    <property type="match status" value="1"/>
</dbReference>
<keyword evidence="4 10" id="KW-0067">ATP-binding</keyword>
<dbReference type="GO" id="GO:0140359">
    <property type="term" value="F:ABC-type transporter activity"/>
    <property type="evidence" value="ECO:0007669"/>
    <property type="project" value="InterPro"/>
</dbReference>
<dbReference type="AlphaFoldDB" id="A0A161R6U9"/>
<feature type="transmembrane region" description="Helical" evidence="7">
    <location>
        <begin position="46"/>
        <end position="66"/>
    </location>
</feature>
<dbReference type="InterPro" id="IPR017871">
    <property type="entry name" value="ABC_transporter-like_CS"/>
</dbReference>
<feature type="domain" description="ABC transmembrane type-1" evidence="9">
    <location>
        <begin position="15"/>
        <end position="303"/>
    </location>
</feature>
<comment type="subcellular location">
    <subcellularLocation>
        <location evidence="1">Cell membrane</location>
        <topology evidence="1">Multi-pass membrane protein</topology>
    </subcellularLocation>
</comment>
<dbReference type="NCBIfam" id="TIGR02857">
    <property type="entry name" value="CydD"/>
    <property type="match status" value="1"/>
</dbReference>
<dbReference type="InterPro" id="IPR039421">
    <property type="entry name" value="Type_1_exporter"/>
</dbReference>
<protein>
    <submittedName>
        <fullName evidence="10">ABC transporter ATP-binding protein</fullName>
    </submittedName>
</protein>
<evidence type="ECO:0000259" key="8">
    <source>
        <dbReference type="PROSITE" id="PS50893"/>
    </source>
</evidence>
<sequence length="538" mass="55895">MRNRTRHFPRATTTGSLVQLAATLVWLPMAWIIARTLGQLADDAGTAAVLPAALAVLALGLLRAGLEALGTRMVFRAARAEVGRLRRRALAALAARDPLDPERAASGAAASVVAEQAEAVLPWLHRYRPVQLKVVAVPIVLLLAVGSLSWAAALILLVAAPLIPVFMALVGIRAKAASEAQLAELGTMNAVLMDRLRGLATIRALDAVDITAERLRGSAESVRRRTMAVLRIAFLSSAVLELFSALGVAMVAVYVGFHLLGDLTFGAWGGRMGLAQGLFVLLLAPAFFEPLRELAAVWHDRAAGEAAHDALTALGAAPAATDQAPEVVDLSQAPALSLRDLSFTHPASGRGIPQGFGLEVAPGERVALFGPSGCGKSTLLALIAGLALPDGGRIIIGGRPIDASTRADLRRRIAWIGHRPHMIAGSLMANVRFGRAVDAGPPLARLLPGVDPARQVGEAGFGLSGGEAVRLAIARAIADPAADIVLADEPTAHLDGDTAARVRAALIEATAGRTLVVATHDPDLAAALDRVIRLEGAA</sequence>
<comment type="caution">
    <text evidence="10">The sequence shown here is derived from an EMBL/GenBank/DDBJ whole genome shotgun (WGS) entry which is preliminary data.</text>
</comment>
<dbReference type="InterPro" id="IPR027417">
    <property type="entry name" value="P-loop_NTPase"/>
</dbReference>
<keyword evidence="5 7" id="KW-1133">Transmembrane helix</keyword>
<dbReference type="Gene3D" id="1.20.1560.10">
    <property type="entry name" value="ABC transporter type 1, transmembrane domain"/>
    <property type="match status" value="1"/>
</dbReference>
<dbReference type="PROSITE" id="PS50929">
    <property type="entry name" value="ABC_TM1F"/>
    <property type="match status" value="1"/>
</dbReference>
<evidence type="ECO:0000313" key="11">
    <source>
        <dbReference type="Proteomes" id="UP000075787"/>
    </source>
</evidence>
<dbReference type="EMBL" id="LPZR01000054">
    <property type="protein sequence ID" value="KYO55891.1"/>
    <property type="molecule type" value="Genomic_DNA"/>
</dbReference>
<proteinExistence type="predicted"/>
<dbReference type="PANTHER" id="PTHR24221:SF261">
    <property type="entry name" value="GLUTATHIONE_L-CYSTEINE TRANSPORT SYSTEM ATP-BINDING_PERMEASE PROTEIN CYDD"/>
    <property type="match status" value="1"/>
</dbReference>
<evidence type="ECO:0000256" key="5">
    <source>
        <dbReference type="ARBA" id="ARBA00022989"/>
    </source>
</evidence>
<dbReference type="PANTHER" id="PTHR24221">
    <property type="entry name" value="ATP-BINDING CASSETTE SUB-FAMILY B"/>
    <property type="match status" value="1"/>
</dbReference>
<feature type="transmembrane region" description="Helical" evidence="7">
    <location>
        <begin position="154"/>
        <end position="172"/>
    </location>
</feature>
<dbReference type="InterPro" id="IPR011527">
    <property type="entry name" value="ABC1_TM_dom"/>
</dbReference>
<evidence type="ECO:0000259" key="9">
    <source>
        <dbReference type="PROSITE" id="PS50929"/>
    </source>
</evidence>
<dbReference type="Pfam" id="PF00005">
    <property type="entry name" value="ABC_tran"/>
    <property type="match status" value="1"/>
</dbReference>
<dbReference type="InterPro" id="IPR014216">
    <property type="entry name" value="ABC_transptr_CydD"/>
</dbReference>
<evidence type="ECO:0000256" key="7">
    <source>
        <dbReference type="SAM" id="Phobius"/>
    </source>
</evidence>
<accession>A0A161R6U9</accession>
<keyword evidence="2 7" id="KW-0812">Transmembrane</keyword>
<evidence type="ECO:0000256" key="1">
    <source>
        <dbReference type="ARBA" id="ARBA00004651"/>
    </source>
</evidence>
<dbReference type="CDD" id="cd18584">
    <property type="entry name" value="ABC_6TM_AarD_CydD"/>
    <property type="match status" value="1"/>
</dbReference>
<dbReference type="PROSITE" id="PS50893">
    <property type="entry name" value="ABC_TRANSPORTER_2"/>
    <property type="match status" value="1"/>
</dbReference>
<feature type="domain" description="ABC transporter" evidence="8">
    <location>
        <begin position="336"/>
        <end position="538"/>
    </location>
</feature>
<evidence type="ECO:0000256" key="2">
    <source>
        <dbReference type="ARBA" id="ARBA00022692"/>
    </source>
</evidence>
<evidence type="ECO:0000313" key="10">
    <source>
        <dbReference type="EMBL" id="KYO55891.1"/>
    </source>
</evidence>
<dbReference type="Proteomes" id="UP000075787">
    <property type="component" value="Unassembled WGS sequence"/>
</dbReference>
<dbReference type="InterPro" id="IPR003593">
    <property type="entry name" value="AAA+_ATPase"/>
</dbReference>
<name>A0A161R6U9_9PROT</name>
<dbReference type="InterPro" id="IPR003439">
    <property type="entry name" value="ABC_transporter-like_ATP-bd"/>
</dbReference>
<dbReference type="GO" id="GO:0034040">
    <property type="term" value="F:ATPase-coupled lipid transmembrane transporter activity"/>
    <property type="evidence" value="ECO:0007669"/>
    <property type="project" value="TreeGrafter"/>
</dbReference>
<dbReference type="GO" id="GO:0016887">
    <property type="term" value="F:ATP hydrolysis activity"/>
    <property type="evidence" value="ECO:0007669"/>
    <property type="project" value="InterPro"/>
</dbReference>
<dbReference type="CDD" id="cd03228">
    <property type="entry name" value="ABCC_MRP_Like"/>
    <property type="match status" value="1"/>
</dbReference>
<gene>
    <name evidence="10" type="ORF">AUP44_22850</name>
</gene>
<feature type="transmembrane region" description="Helical" evidence="7">
    <location>
        <begin position="232"/>
        <end position="256"/>
    </location>
</feature>
<organism evidence="10 11">
    <name type="scientific">Tistrella mobilis</name>
    <dbReference type="NCBI Taxonomy" id="171437"/>
    <lineage>
        <taxon>Bacteria</taxon>
        <taxon>Pseudomonadati</taxon>
        <taxon>Pseudomonadota</taxon>
        <taxon>Alphaproteobacteria</taxon>
        <taxon>Geminicoccales</taxon>
        <taxon>Geminicoccaceae</taxon>
        <taxon>Tistrella</taxon>
    </lineage>
</organism>
<evidence type="ECO:0000256" key="6">
    <source>
        <dbReference type="ARBA" id="ARBA00023136"/>
    </source>
</evidence>
<dbReference type="PROSITE" id="PS00211">
    <property type="entry name" value="ABC_TRANSPORTER_1"/>
    <property type="match status" value="1"/>
</dbReference>